<proteinExistence type="predicted"/>
<name>A0A0C3CC04_PILCF</name>
<dbReference type="HOGENOM" id="CLU_2868456_0_0_1"/>
<protein>
    <submittedName>
        <fullName evidence="1">Uncharacterized protein</fullName>
    </submittedName>
</protein>
<evidence type="ECO:0000313" key="2">
    <source>
        <dbReference type="Proteomes" id="UP000054166"/>
    </source>
</evidence>
<gene>
    <name evidence="1" type="ORF">PILCRDRAFT_303481</name>
</gene>
<dbReference type="Proteomes" id="UP000054166">
    <property type="component" value="Unassembled WGS sequence"/>
</dbReference>
<keyword evidence="2" id="KW-1185">Reference proteome</keyword>
<accession>A0A0C3CC04</accession>
<dbReference type="AlphaFoldDB" id="A0A0C3CC04"/>
<organism evidence="1 2">
    <name type="scientific">Piloderma croceum (strain F 1598)</name>
    <dbReference type="NCBI Taxonomy" id="765440"/>
    <lineage>
        <taxon>Eukaryota</taxon>
        <taxon>Fungi</taxon>
        <taxon>Dikarya</taxon>
        <taxon>Basidiomycota</taxon>
        <taxon>Agaricomycotina</taxon>
        <taxon>Agaricomycetes</taxon>
        <taxon>Agaricomycetidae</taxon>
        <taxon>Atheliales</taxon>
        <taxon>Atheliaceae</taxon>
        <taxon>Piloderma</taxon>
    </lineage>
</organism>
<reference evidence="2" key="2">
    <citation type="submission" date="2015-01" db="EMBL/GenBank/DDBJ databases">
        <title>Evolutionary Origins and Diversification of the Mycorrhizal Mutualists.</title>
        <authorList>
            <consortium name="DOE Joint Genome Institute"/>
            <consortium name="Mycorrhizal Genomics Consortium"/>
            <person name="Kohler A."/>
            <person name="Kuo A."/>
            <person name="Nagy L.G."/>
            <person name="Floudas D."/>
            <person name="Copeland A."/>
            <person name="Barry K.W."/>
            <person name="Cichocki N."/>
            <person name="Veneault-Fourrey C."/>
            <person name="LaButti K."/>
            <person name="Lindquist E.A."/>
            <person name="Lipzen A."/>
            <person name="Lundell T."/>
            <person name="Morin E."/>
            <person name="Murat C."/>
            <person name="Riley R."/>
            <person name="Ohm R."/>
            <person name="Sun H."/>
            <person name="Tunlid A."/>
            <person name="Henrissat B."/>
            <person name="Grigoriev I.V."/>
            <person name="Hibbett D.S."/>
            <person name="Martin F."/>
        </authorList>
    </citation>
    <scope>NUCLEOTIDE SEQUENCE [LARGE SCALE GENOMIC DNA]</scope>
    <source>
        <strain evidence="2">F 1598</strain>
    </source>
</reference>
<evidence type="ECO:0000313" key="1">
    <source>
        <dbReference type="EMBL" id="KIM87197.1"/>
    </source>
</evidence>
<dbReference type="EMBL" id="KN832980">
    <property type="protein sequence ID" value="KIM87197.1"/>
    <property type="molecule type" value="Genomic_DNA"/>
</dbReference>
<reference evidence="1 2" key="1">
    <citation type="submission" date="2014-04" db="EMBL/GenBank/DDBJ databases">
        <authorList>
            <consortium name="DOE Joint Genome Institute"/>
            <person name="Kuo A."/>
            <person name="Tarkka M."/>
            <person name="Buscot F."/>
            <person name="Kohler A."/>
            <person name="Nagy L.G."/>
            <person name="Floudas D."/>
            <person name="Copeland A."/>
            <person name="Barry K.W."/>
            <person name="Cichocki N."/>
            <person name="Veneault-Fourrey C."/>
            <person name="LaButti K."/>
            <person name="Lindquist E.A."/>
            <person name="Lipzen A."/>
            <person name="Lundell T."/>
            <person name="Morin E."/>
            <person name="Murat C."/>
            <person name="Sun H."/>
            <person name="Tunlid A."/>
            <person name="Henrissat B."/>
            <person name="Grigoriev I.V."/>
            <person name="Hibbett D.S."/>
            <person name="Martin F."/>
            <person name="Nordberg H.P."/>
            <person name="Cantor M.N."/>
            <person name="Hua S.X."/>
        </authorList>
    </citation>
    <scope>NUCLEOTIDE SEQUENCE [LARGE SCALE GENOMIC DNA]</scope>
    <source>
        <strain evidence="1 2">F 1598</strain>
    </source>
</reference>
<sequence length="64" mass="7462">MIFGNRHRSLADWIRVPGETLNDLYKRPDPLYLIISDVITSRTQAQTTYLHVQCDCMIIQQQAL</sequence>
<dbReference type="InParanoid" id="A0A0C3CC04"/>